<dbReference type="PANTHER" id="PTHR22993:SF9">
    <property type="entry name" value="FORMAMIDOPYRIMIDINE-DNA GLYCOSYLASE"/>
    <property type="match status" value="1"/>
</dbReference>
<dbReference type="EC" id="4.2.99.18" evidence="15"/>
<dbReference type="STRING" id="698762.SAMN00808754_2756"/>
<dbReference type="GO" id="GO:0140078">
    <property type="term" value="F:class I DNA-(apurinic or apyrimidinic site) endonuclease activity"/>
    <property type="evidence" value="ECO:0007669"/>
    <property type="project" value="UniProtKB-EC"/>
</dbReference>
<feature type="domain" description="Formamidopyrimidine-DNA glycosylase catalytic" evidence="17">
    <location>
        <begin position="2"/>
        <end position="115"/>
    </location>
</feature>
<dbReference type="InterPro" id="IPR010979">
    <property type="entry name" value="Ribosomal_uS13-like_H2TH"/>
</dbReference>
<comment type="subunit">
    <text evidence="3 15">Monomer.</text>
</comment>
<keyword evidence="6 15" id="KW-0863">Zinc-finger</keyword>
<evidence type="ECO:0000256" key="11">
    <source>
        <dbReference type="ARBA" id="ARBA00023239"/>
    </source>
</evidence>
<evidence type="ECO:0000313" key="19">
    <source>
        <dbReference type="Proteomes" id="UP000192569"/>
    </source>
</evidence>
<comment type="catalytic activity">
    <reaction evidence="14 15">
        <text>2'-deoxyribonucleotide-(2'-deoxyribose 5'-phosphate)-2'-deoxyribonucleotide-DNA = a 3'-end 2'-deoxyribonucleotide-(2,3-dehydro-2,3-deoxyribose 5'-phosphate)-DNA + a 5'-end 5'-phospho-2'-deoxyribonucleoside-DNA + H(+)</text>
        <dbReference type="Rhea" id="RHEA:66592"/>
        <dbReference type="Rhea" id="RHEA-COMP:13180"/>
        <dbReference type="Rhea" id="RHEA-COMP:16897"/>
        <dbReference type="Rhea" id="RHEA-COMP:17067"/>
        <dbReference type="ChEBI" id="CHEBI:15378"/>
        <dbReference type="ChEBI" id="CHEBI:136412"/>
        <dbReference type="ChEBI" id="CHEBI:157695"/>
        <dbReference type="ChEBI" id="CHEBI:167181"/>
        <dbReference type="EC" id="4.2.99.18"/>
    </reaction>
</comment>
<gene>
    <name evidence="15" type="primary">mutM</name>
    <name evidence="15" type="synonym">fpg</name>
    <name evidence="18" type="ORF">SAMN00808754_2756</name>
</gene>
<dbReference type="InterPro" id="IPR000214">
    <property type="entry name" value="Znf_DNA_glyclase/AP_lyase"/>
</dbReference>
<comment type="catalytic activity">
    <reaction evidence="1 15">
        <text>Hydrolysis of DNA containing ring-opened 7-methylguanine residues, releasing 2,6-diamino-4-hydroxy-5-(N-methyl)formamidopyrimidine.</text>
        <dbReference type="EC" id="3.2.2.23"/>
    </reaction>
</comment>
<comment type="similarity">
    <text evidence="2 15">Belongs to the FPG family.</text>
</comment>
<dbReference type="InterPro" id="IPR035937">
    <property type="entry name" value="FPG_N"/>
</dbReference>
<dbReference type="Gene3D" id="1.10.8.50">
    <property type="match status" value="1"/>
</dbReference>
<dbReference type="EMBL" id="LT838272">
    <property type="protein sequence ID" value="SMB99119.1"/>
    <property type="molecule type" value="Genomic_DNA"/>
</dbReference>
<dbReference type="InterPro" id="IPR015886">
    <property type="entry name" value="H2TH_FPG"/>
</dbReference>
<feature type="active site" description="Proton donor; for delta-elimination activity" evidence="15">
    <location>
        <position position="264"/>
    </location>
</feature>
<dbReference type="PANTHER" id="PTHR22993">
    <property type="entry name" value="FORMAMIDOPYRIMIDINE-DNA GLYCOSYLASE"/>
    <property type="match status" value="1"/>
</dbReference>
<dbReference type="FunFam" id="1.10.8.50:FF:000003">
    <property type="entry name" value="Formamidopyrimidine-DNA glycosylase"/>
    <property type="match status" value="1"/>
</dbReference>
<keyword evidence="13 15" id="KW-0326">Glycosidase</keyword>
<dbReference type="OrthoDB" id="9800855at2"/>
<feature type="domain" description="FPG-type" evidence="16">
    <location>
        <begin position="240"/>
        <end position="274"/>
    </location>
</feature>
<dbReference type="InterPro" id="IPR012319">
    <property type="entry name" value="FPG_cat"/>
</dbReference>
<evidence type="ECO:0000256" key="2">
    <source>
        <dbReference type="ARBA" id="ARBA00009409"/>
    </source>
</evidence>
<evidence type="ECO:0000313" key="18">
    <source>
        <dbReference type="EMBL" id="SMB99119.1"/>
    </source>
</evidence>
<dbReference type="CDD" id="cd08966">
    <property type="entry name" value="EcFpg-like_N"/>
    <property type="match status" value="1"/>
</dbReference>
<evidence type="ECO:0000256" key="4">
    <source>
        <dbReference type="ARBA" id="ARBA00022723"/>
    </source>
</evidence>
<evidence type="ECO:0000256" key="10">
    <source>
        <dbReference type="ARBA" id="ARBA00023204"/>
    </source>
</evidence>
<keyword evidence="7 15" id="KW-0378">Hydrolase</keyword>
<feature type="binding site" evidence="15">
    <location>
        <position position="112"/>
    </location>
    <ligand>
        <name>DNA</name>
        <dbReference type="ChEBI" id="CHEBI:16991"/>
    </ligand>
</feature>
<keyword evidence="9 15" id="KW-0238">DNA-binding</keyword>
<dbReference type="NCBIfam" id="NF002211">
    <property type="entry name" value="PRK01103.1"/>
    <property type="match status" value="1"/>
</dbReference>
<evidence type="ECO:0000256" key="5">
    <source>
        <dbReference type="ARBA" id="ARBA00022763"/>
    </source>
</evidence>
<accession>A0A1W1W0G8</accession>
<name>A0A1W1W0G8_9FIRM</name>
<dbReference type="SMART" id="SM01232">
    <property type="entry name" value="H2TH"/>
    <property type="match status" value="1"/>
</dbReference>
<protein>
    <recommendedName>
        <fullName evidence="15">Formamidopyrimidine-DNA glycosylase</fullName>
        <shortName evidence="15">Fapy-DNA glycosylase</shortName>
        <ecNumber evidence="15">3.2.2.23</ecNumber>
    </recommendedName>
    <alternativeName>
        <fullName evidence="15">DNA-(apurinic or apyrimidinic site) lyase MutM</fullName>
        <shortName evidence="15">AP lyase MutM</shortName>
        <ecNumber evidence="15">4.2.99.18</ecNumber>
    </alternativeName>
</protein>
<evidence type="ECO:0000259" key="17">
    <source>
        <dbReference type="PROSITE" id="PS51068"/>
    </source>
</evidence>
<evidence type="ECO:0000256" key="8">
    <source>
        <dbReference type="ARBA" id="ARBA00022833"/>
    </source>
</evidence>
<dbReference type="Gene3D" id="3.20.190.10">
    <property type="entry name" value="MutM-like, N-terminal"/>
    <property type="match status" value="1"/>
</dbReference>
<dbReference type="InterPro" id="IPR015887">
    <property type="entry name" value="DNA_glyclase_Znf_dom_DNA_BS"/>
</dbReference>
<feature type="binding site" evidence="15">
    <location>
        <position position="93"/>
    </location>
    <ligand>
        <name>DNA</name>
        <dbReference type="ChEBI" id="CHEBI:16991"/>
    </ligand>
</feature>
<dbReference type="RefSeq" id="WP_084666459.1">
    <property type="nucleotide sequence ID" value="NZ_LT838272.1"/>
</dbReference>
<dbReference type="PROSITE" id="PS51068">
    <property type="entry name" value="FPG_CAT"/>
    <property type="match status" value="1"/>
</dbReference>
<keyword evidence="19" id="KW-1185">Reference proteome</keyword>
<dbReference type="SUPFAM" id="SSF57716">
    <property type="entry name" value="Glucocorticoid receptor-like (DNA-binding domain)"/>
    <property type="match status" value="1"/>
</dbReference>
<evidence type="ECO:0000256" key="3">
    <source>
        <dbReference type="ARBA" id="ARBA00011245"/>
    </source>
</evidence>
<evidence type="ECO:0000256" key="15">
    <source>
        <dbReference type="HAMAP-Rule" id="MF_00103"/>
    </source>
</evidence>
<comment type="function">
    <text evidence="15">Involved in base excision repair of DNA damaged by oxidation or by mutagenic agents. Acts as DNA glycosylase that recognizes and removes damaged bases. Has a preference for oxidized purines, such as 7,8-dihydro-8-oxoguanine (8-oxoG). Has AP (apurinic/apyrimidinic) lyase activity and introduces nicks in the DNA strand. Cleaves the DNA backbone by beta-delta elimination to generate a single-strand break at the site of the removed base with both 3'- and 5'-phosphates.</text>
</comment>
<evidence type="ECO:0000256" key="14">
    <source>
        <dbReference type="ARBA" id="ARBA00044632"/>
    </source>
</evidence>
<keyword evidence="5 15" id="KW-0227">DNA damage</keyword>
<dbReference type="GO" id="GO:0003690">
    <property type="term" value="F:double-stranded DNA binding"/>
    <property type="evidence" value="ECO:0007669"/>
    <property type="project" value="UniProtKB-ARBA"/>
</dbReference>
<keyword evidence="11 15" id="KW-0456">Lyase</keyword>
<proteinExistence type="inferred from homology"/>
<dbReference type="SUPFAM" id="SSF46946">
    <property type="entry name" value="S13-like H2TH domain"/>
    <property type="match status" value="1"/>
</dbReference>
<dbReference type="NCBIfam" id="TIGR00577">
    <property type="entry name" value="fpg"/>
    <property type="match status" value="1"/>
</dbReference>
<feature type="active site" description="Proton donor; for beta-elimination activity" evidence="15">
    <location>
        <position position="59"/>
    </location>
</feature>
<organism evidence="18 19">
    <name type="scientific">Thermanaeromonas toyohensis ToBE</name>
    <dbReference type="NCBI Taxonomy" id="698762"/>
    <lineage>
        <taxon>Bacteria</taxon>
        <taxon>Bacillati</taxon>
        <taxon>Bacillota</taxon>
        <taxon>Clostridia</taxon>
        <taxon>Neomoorellales</taxon>
        <taxon>Neomoorellaceae</taxon>
        <taxon>Thermanaeromonas</taxon>
    </lineage>
</organism>
<evidence type="ECO:0000256" key="1">
    <source>
        <dbReference type="ARBA" id="ARBA00001668"/>
    </source>
</evidence>
<evidence type="ECO:0000256" key="12">
    <source>
        <dbReference type="ARBA" id="ARBA00023268"/>
    </source>
</evidence>
<feature type="active site" description="Proton donor" evidence="15">
    <location>
        <position position="3"/>
    </location>
</feature>
<evidence type="ECO:0000256" key="6">
    <source>
        <dbReference type="ARBA" id="ARBA00022771"/>
    </source>
</evidence>
<dbReference type="GO" id="GO:0006284">
    <property type="term" value="P:base-excision repair"/>
    <property type="evidence" value="ECO:0007669"/>
    <property type="project" value="InterPro"/>
</dbReference>
<dbReference type="AlphaFoldDB" id="A0A1W1W0G8"/>
<comment type="cofactor">
    <cofactor evidence="15">
        <name>Zn(2+)</name>
        <dbReference type="ChEBI" id="CHEBI:29105"/>
    </cofactor>
    <text evidence="15">Binds 1 zinc ion per subunit.</text>
</comment>
<dbReference type="PROSITE" id="PS01242">
    <property type="entry name" value="ZF_FPG_1"/>
    <property type="match status" value="1"/>
</dbReference>
<dbReference type="GO" id="GO:0003684">
    <property type="term" value="F:damaged DNA binding"/>
    <property type="evidence" value="ECO:0007669"/>
    <property type="project" value="InterPro"/>
</dbReference>
<keyword evidence="8 15" id="KW-0862">Zinc</keyword>
<keyword evidence="4 15" id="KW-0479">Metal-binding</keyword>
<dbReference type="GO" id="GO:0008270">
    <property type="term" value="F:zinc ion binding"/>
    <property type="evidence" value="ECO:0007669"/>
    <property type="project" value="UniProtKB-UniRule"/>
</dbReference>
<evidence type="ECO:0000256" key="7">
    <source>
        <dbReference type="ARBA" id="ARBA00022801"/>
    </source>
</evidence>
<dbReference type="EC" id="3.2.2.23" evidence="15"/>
<comment type="caution">
    <text evidence="15">Lacks conserved residue(s) required for the propagation of feature annotation.</text>
</comment>
<feature type="active site" description="Schiff-base intermediate with DNA" evidence="15">
    <location>
        <position position="2"/>
    </location>
</feature>
<evidence type="ECO:0000259" key="16">
    <source>
        <dbReference type="PROSITE" id="PS51066"/>
    </source>
</evidence>
<dbReference type="PROSITE" id="PS51066">
    <property type="entry name" value="ZF_FPG_2"/>
    <property type="match status" value="1"/>
</dbReference>
<dbReference type="InterPro" id="IPR020629">
    <property type="entry name" value="FPG_Glyclase"/>
</dbReference>
<reference evidence="18 19" key="1">
    <citation type="submission" date="2017-04" db="EMBL/GenBank/DDBJ databases">
        <authorList>
            <person name="Afonso C.L."/>
            <person name="Miller P.J."/>
            <person name="Scott M.A."/>
            <person name="Spackman E."/>
            <person name="Goraichik I."/>
            <person name="Dimitrov K.M."/>
            <person name="Suarez D.L."/>
            <person name="Swayne D.E."/>
        </authorList>
    </citation>
    <scope>NUCLEOTIDE SEQUENCE [LARGE SCALE GENOMIC DNA]</scope>
    <source>
        <strain evidence="18 19">ToBE</strain>
    </source>
</reference>
<dbReference type="Pfam" id="PF01149">
    <property type="entry name" value="Fapy_DNA_glyco"/>
    <property type="match status" value="1"/>
</dbReference>
<dbReference type="Proteomes" id="UP000192569">
    <property type="component" value="Chromosome I"/>
</dbReference>
<dbReference type="SMART" id="SM00898">
    <property type="entry name" value="Fapy_DNA_glyco"/>
    <property type="match status" value="1"/>
</dbReference>
<keyword evidence="10 15" id="KW-0234">DNA repair</keyword>
<keyword evidence="12 15" id="KW-0511">Multifunctional enzyme</keyword>
<sequence length="274" mass="31087">MPELPEVETIRRTLEPRVRGQVITEALVLHPSVVVTPEIQEFSSLLPGKKVIALDRRGKYLLFSLSEGYTLIWHLGMTGRLLWLEPEHILEPHTHVIITFKYHGQLRFVDVRRFGRCYLGYTQEVFRQAGLHDLGVEPLSPDFTIEKLAQITHSTRRHLKNLLLDQHYIAGLGNIYSDEALFWAGLHPLRVASSLDKKEIERLHQAICQVLKAGLSHGGTSIRDYVDGTGRKGNHQDYLAVYGKKGQPCPRCGKAIETLKVGGRTSYFCSRCQL</sequence>
<evidence type="ECO:0000256" key="9">
    <source>
        <dbReference type="ARBA" id="ARBA00023125"/>
    </source>
</evidence>
<dbReference type="HAMAP" id="MF_00103">
    <property type="entry name" value="Fapy_DNA_glycosyl"/>
    <property type="match status" value="1"/>
</dbReference>
<dbReference type="Pfam" id="PF06831">
    <property type="entry name" value="H2TH"/>
    <property type="match status" value="1"/>
</dbReference>
<evidence type="ECO:0000256" key="13">
    <source>
        <dbReference type="ARBA" id="ARBA00023295"/>
    </source>
</evidence>
<dbReference type="GO" id="GO:0034039">
    <property type="term" value="F:8-oxo-7,8-dihydroguanine DNA N-glycosylase activity"/>
    <property type="evidence" value="ECO:0007669"/>
    <property type="project" value="TreeGrafter"/>
</dbReference>
<dbReference type="InterPro" id="IPR010663">
    <property type="entry name" value="Znf_FPG/IleRS"/>
</dbReference>
<dbReference type="Pfam" id="PF06827">
    <property type="entry name" value="zf-FPG_IleRS"/>
    <property type="match status" value="1"/>
</dbReference>
<dbReference type="SUPFAM" id="SSF81624">
    <property type="entry name" value="N-terminal domain of MutM-like DNA repair proteins"/>
    <property type="match status" value="1"/>
</dbReference>